<evidence type="ECO:0000256" key="7">
    <source>
        <dbReference type="ARBA" id="ARBA00038408"/>
    </source>
</evidence>
<protein>
    <submittedName>
        <fullName evidence="10">SurA N-terminal domain protein</fullName>
    </submittedName>
</protein>
<evidence type="ECO:0000313" key="11">
    <source>
        <dbReference type="Proteomes" id="UP000033661"/>
    </source>
</evidence>
<dbReference type="Pfam" id="PF13624">
    <property type="entry name" value="SurA_N_3"/>
    <property type="match status" value="1"/>
</dbReference>
<comment type="subcellular location">
    <subcellularLocation>
        <location evidence="1">Cell membrane</location>
        <topology evidence="1">Single-pass type II membrane protein</topology>
    </subcellularLocation>
</comment>
<keyword evidence="3 8" id="KW-0812">Transmembrane</keyword>
<sequence>MLNNIRKTADSFIMRVLFAMIVFAFVGFGIKDVLHGRGGGDIVTFSHAKNISQEDFLRAKSLEINAISKQVGVSLTEEEIAQLNIDNRILKRLVFENILDYLVSYYDFDISDDTVKNLVKESPVFKNDQGIFDIKLFKTYFRNSYTDEEKYLVNFKEKALKNIFAGTFLDSFYVPKAMTDNIVNYMAEKREVELVQMNLQNKPKDLQIPVPSDQELKDFYQNNKSSFEIPEKRSFSYIKVTTENLQKKIQVTKEELLEFYNENKEEFGEQSFEDVQKQLREQVESQKIDILNMELAKNLEDDVAAGSSLVEIAEKYELPINNINNISYADLIEDKIIAENADSIFELSEGELSYPIEAEDKSYLVLVELKSINPAKIPEFDSIKEQINSTWIKQYLADLNIKIMKDLAKEDNFDTEDKTSNAKIRNKTYIRSEMENDQMLTPEILLSIFNTQIGANTPVFQVGDDLYFAHIKSTNIDEQVAKNIRTNSEKNIVNTIKNSIIDELINYTIKQNDMKVKTM</sequence>
<dbReference type="EMBL" id="LAOI01000001">
    <property type="protein sequence ID" value="KJV89079.1"/>
    <property type="molecule type" value="Genomic_DNA"/>
</dbReference>
<keyword evidence="6" id="KW-0143">Chaperone</keyword>
<evidence type="ECO:0000256" key="3">
    <source>
        <dbReference type="ARBA" id="ARBA00022692"/>
    </source>
</evidence>
<keyword evidence="2" id="KW-1003">Cell membrane</keyword>
<dbReference type="SUPFAM" id="SSF109998">
    <property type="entry name" value="Triger factor/SurA peptide-binding domain-like"/>
    <property type="match status" value="1"/>
</dbReference>
<organism evidence="10 11">
    <name type="scientific">Rickettsia bellii str. RML An4</name>
    <dbReference type="NCBI Taxonomy" id="1359193"/>
    <lineage>
        <taxon>Bacteria</taxon>
        <taxon>Pseudomonadati</taxon>
        <taxon>Pseudomonadota</taxon>
        <taxon>Alphaproteobacteria</taxon>
        <taxon>Rickettsiales</taxon>
        <taxon>Rickettsiaceae</taxon>
        <taxon>Rickettsieae</taxon>
        <taxon>Rickettsia</taxon>
        <taxon>belli group</taxon>
    </lineage>
</organism>
<gene>
    <name evidence="10" type="ORF">RBEAN4_0046</name>
</gene>
<evidence type="ECO:0000256" key="4">
    <source>
        <dbReference type="ARBA" id="ARBA00022989"/>
    </source>
</evidence>
<dbReference type="PANTHER" id="PTHR47529:SF1">
    <property type="entry name" value="PERIPLASMIC CHAPERONE PPID"/>
    <property type="match status" value="1"/>
</dbReference>
<evidence type="ECO:0000256" key="5">
    <source>
        <dbReference type="ARBA" id="ARBA00023136"/>
    </source>
</evidence>
<dbReference type="AlphaFoldDB" id="A0A0F3QCE3"/>
<comment type="caution">
    <text evidence="10">The sequence shown here is derived from an EMBL/GenBank/DDBJ whole genome shotgun (WGS) entry which is preliminary data.</text>
</comment>
<dbReference type="Proteomes" id="UP000033661">
    <property type="component" value="Unassembled WGS sequence"/>
</dbReference>
<keyword evidence="4 8" id="KW-1133">Transmembrane helix</keyword>
<dbReference type="RefSeq" id="WP_011476866.1">
    <property type="nucleotide sequence ID" value="NZ_LAOI01000001.1"/>
</dbReference>
<dbReference type="GO" id="GO:0003755">
    <property type="term" value="F:peptidyl-prolyl cis-trans isomerase activity"/>
    <property type="evidence" value="ECO:0007669"/>
    <property type="project" value="InterPro"/>
</dbReference>
<keyword evidence="11" id="KW-1185">Reference proteome</keyword>
<name>A0A0F3QCE3_RICBE</name>
<evidence type="ECO:0000256" key="1">
    <source>
        <dbReference type="ARBA" id="ARBA00004401"/>
    </source>
</evidence>
<dbReference type="InterPro" id="IPR027304">
    <property type="entry name" value="Trigger_fact/SurA_dom_sf"/>
</dbReference>
<feature type="transmembrane region" description="Helical" evidence="8">
    <location>
        <begin position="12"/>
        <end position="30"/>
    </location>
</feature>
<keyword evidence="5 8" id="KW-0472">Membrane</keyword>
<dbReference type="GO" id="GO:0005886">
    <property type="term" value="C:plasma membrane"/>
    <property type="evidence" value="ECO:0007669"/>
    <property type="project" value="UniProtKB-SubCell"/>
</dbReference>
<dbReference type="PANTHER" id="PTHR47529">
    <property type="entry name" value="PEPTIDYL-PROLYL CIS-TRANS ISOMERASE D"/>
    <property type="match status" value="1"/>
</dbReference>
<comment type="similarity">
    <text evidence="7">Belongs to the PpiD chaperone family.</text>
</comment>
<feature type="domain" description="PpiC" evidence="9">
    <location>
        <begin position="251"/>
        <end position="385"/>
    </location>
</feature>
<dbReference type="InterPro" id="IPR000297">
    <property type="entry name" value="PPIase_PpiC"/>
</dbReference>
<proteinExistence type="inferred from homology"/>
<accession>A0A0F3QCE3</accession>
<evidence type="ECO:0000256" key="6">
    <source>
        <dbReference type="ARBA" id="ARBA00023186"/>
    </source>
</evidence>
<dbReference type="InterPro" id="IPR052029">
    <property type="entry name" value="PpiD_chaperone"/>
</dbReference>
<evidence type="ECO:0000256" key="8">
    <source>
        <dbReference type="SAM" id="Phobius"/>
    </source>
</evidence>
<reference evidence="10 11" key="1">
    <citation type="submission" date="2015-02" db="EMBL/GenBank/DDBJ databases">
        <title>Genome Sequencing of Rickettsiales.</title>
        <authorList>
            <person name="Daugherty S.C."/>
            <person name="Su Q."/>
            <person name="Abolude K."/>
            <person name="Beier-Sexton M."/>
            <person name="Carlyon J.A."/>
            <person name="Carter R."/>
            <person name="Day N.P."/>
            <person name="Dumler S.J."/>
            <person name="Dyachenko V."/>
            <person name="Godinez A."/>
            <person name="Kurtti T.J."/>
            <person name="Lichay M."/>
            <person name="Mullins K.E."/>
            <person name="Ott S."/>
            <person name="Pappas-Brown V."/>
            <person name="Paris D.H."/>
            <person name="Patel P."/>
            <person name="Richards A.L."/>
            <person name="Sadzewicz L."/>
            <person name="Sears K."/>
            <person name="Seidman D."/>
            <person name="Sengamalay N."/>
            <person name="Stenos J."/>
            <person name="Tallon L.J."/>
            <person name="Vincent G."/>
            <person name="Fraser C.M."/>
            <person name="Munderloh U."/>
            <person name="Dunning-Hotopp J.C."/>
        </authorList>
    </citation>
    <scope>NUCLEOTIDE SEQUENCE [LARGE SCALE GENOMIC DNA]</scope>
    <source>
        <strain evidence="10 11">RML An4</strain>
    </source>
</reference>
<evidence type="ECO:0000256" key="2">
    <source>
        <dbReference type="ARBA" id="ARBA00022475"/>
    </source>
</evidence>
<dbReference type="Pfam" id="PF13145">
    <property type="entry name" value="Rotamase_2"/>
    <property type="match status" value="1"/>
</dbReference>
<evidence type="ECO:0000259" key="9">
    <source>
        <dbReference type="Pfam" id="PF13145"/>
    </source>
</evidence>
<dbReference type="PATRIC" id="fig|1359193.3.peg.43"/>
<evidence type="ECO:0000313" key="10">
    <source>
        <dbReference type="EMBL" id="KJV89079.1"/>
    </source>
</evidence>